<sequence length="281" mass="32382">MTSKGLHEFKRLLLQAKTEQTAIAHELATAREAERQAVTIYNRWRDGWLFRRVRKQRFQQLQEAAQHSCDVRAELEEQQSLSSLPTLIELPDAARSAFHRMCDAFAAMANSARLWDAVQERDTNRFAERTAASRSVLRKPVKFRLGKADVIESDWDVPHLGNANGGDLYLYPGFILYFVSEQAFSLLELAEVDLIFEKVRFHETEAVPHDSKVIDRTWAKVNKDGSPDRRFKDNFEIPVALYGQITFRSPTGMREEYLVSNLEAAEKFAAAWQEFRRLSAE</sequence>
<proteinExistence type="predicted"/>
<reference evidence="1 3" key="1">
    <citation type="submission" date="2023-07" db="EMBL/GenBank/DDBJ databases">
        <title>Sorghum-associated microbial communities from plants grown in Nebraska, USA.</title>
        <authorList>
            <person name="Schachtman D."/>
        </authorList>
    </citation>
    <scope>NUCLEOTIDE SEQUENCE</scope>
    <source>
        <strain evidence="2 3">BE105</strain>
        <strain evidence="1">BE69</strain>
    </source>
</reference>
<organism evidence="1 4">
    <name type="scientific">Acidovorax delafieldii</name>
    <name type="common">Pseudomonas delafieldii</name>
    <dbReference type="NCBI Taxonomy" id="47920"/>
    <lineage>
        <taxon>Bacteria</taxon>
        <taxon>Pseudomonadati</taxon>
        <taxon>Pseudomonadota</taxon>
        <taxon>Betaproteobacteria</taxon>
        <taxon>Burkholderiales</taxon>
        <taxon>Comamonadaceae</taxon>
        <taxon>Acidovorax</taxon>
    </lineage>
</organism>
<dbReference type="RefSeq" id="WP_310047383.1">
    <property type="nucleotide sequence ID" value="NZ_JAVDTL010000004.1"/>
</dbReference>
<comment type="caution">
    <text evidence="1">The sequence shown here is derived from an EMBL/GenBank/DDBJ whole genome shotgun (WGS) entry which is preliminary data.</text>
</comment>
<name>A0AAJ2BU50_ACIDE</name>
<dbReference type="Proteomes" id="UP001253458">
    <property type="component" value="Unassembled WGS sequence"/>
</dbReference>
<dbReference type="EMBL" id="JAVDTS010000005">
    <property type="protein sequence ID" value="MDR6838720.1"/>
    <property type="molecule type" value="Genomic_DNA"/>
</dbReference>
<dbReference type="AlphaFoldDB" id="A0AAJ2BU50"/>
<evidence type="ECO:0000313" key="1">
    <source>
        <dbReference type="EMBL" id="MDR6767498.1"/>
    </source>
</evidence>
<gene>
    <name evidence="1" type="ORF">J2W88_002779</name>
    <name evidence="2" type="ORF">J2W93_003567</name>
</gene>
<evidence type="ECO:0000313" key="4">
    <source>
        <dbReference type="Proteomes" id="UP001253458"/>
    </source>
</evidence>
<evidence type="ECO:0000313" key="3">
    <source>
        <dbReference type="Proteomes" id="UP001249076"/>
    </source>
</evidence>
<evidence type="ECO:0000313" key="2">
    <source>
        <dbReference type="EMBL" id="MDR6838720.1"/>
    </source>
</evidence>
<protein>
    <submittedName>
        <fullName evidence="1">Uncharacterized protein</fullName>
    </submittedName>
</protein>
<keyword evidence="3" id="KW-1185">Reference proteome</keyword>
<dbReference type="EMBL" id="JAVDTL010000004">
    <property type="protein sequence ID" value="MDR6767498.1"/>
    <property type="molecule type" value="Genomic_DNA"/>
</dbReference>
<dbReference type="Proteomes" id="UP001249076">
    <property type="component" value="Unassembled WGS sequence"/>
</dbReference>
<accession>A0AAJ2BU50</accession>